<feature type="chain" id="PRO_5045357011" evidence="5">
    <location>
        <begin position="25"/>
        <end position="525"/>
    </location>
</feature>
<name>A0AB39Z675_DROSZ</name>
<dbReference type="Proteomes" id="UP001652628">
    <property type="component" value="Chromosome 2L"/>
</dbReference>
<keyword evidence="4" id="KW-0472">Membrane</keyword>
<dbReference type="GO" id="GO:0008194">
    <property type="term" value="F:UDP-glycosyltransferase activity"/>
    <property type="evidence" value="ECO:0007669"/>
    <property type="project" value="InterPro"/>
</dbReference>
<dbReference type="InterPro" id="IPR050271">
    <property type="entry name" value="UDP-glycosyltransferase"/>
</dbReference>
<dbReference type="Pfam" id="PF00201">
    <property type="entry name" value="UDPGT"/>
    <property type="match status" value="1"/>
</dbReference>
<evidence type="ECO:0000256" key="2">
    <source>
        <dbReference type="ARBA" id="ARBA00022676"/>
    </source>
</evidence>
<feature type="signal peptide" evidence="5">
    <location>
        <begin position="1"/>
        <end position="24"/>
    </location>
</feature>
<dbReference type="AlphaFoldDB" id="A0AB39Z675"/>
<reference evidence="6" key="1">
    <citation type="submission" date="2025-05" db="UniProtKB">
        <authorList>
            <consortium name="RefSeq"/>
        </authorList>
    </citation>
    <scope>NUCLEOTIDE SEQUENCE [LARGE SCALE GENOMIC DNA]</scope>
</reference>
<feature type="transmembrane region" description="Helical" evidence="4">
    <location>
        <begin position="486"/>
        <end position="509"/>
    </location>
</feature>
<keyword evidence="4" id="KW-1133">Transmembrane helix</keyword>
<dbReference type="RefSeq" id="XP_016929074.3">
    <property type="nucleotide sequence ID" value="XM_017073585.4"/>
</dbReference>
<protein>
    <submittedName>
        <fullName evidence="7">UDP-glycosyltransferase UGT5</fullName>
    </submittedName>
</protein>
<dbReference type="InterPro" id="IPR002213">
    <property type="entry name" value="UDP_glucos_trans"/>
</dbReference>
<reference evidence="7" key="2">
    <citation type="submission" date="2025-08" db="UniProtKB">
        <authorList>
            <consortium name="RefSeq"/>
        </authorList>
    </citation>
    <scope>IDENTIFICATION</scope>
</reference>
<evidence type="ECO:0000256" key="5">
    <source>
        <dbReference type="SAM" id="SignalP"/>
    </source>
</evidence>
<gene>
    <name evidence="7" type="primary">Ugt37A1</name>
</gene>
<evidence type="ECO:0000313" key="7">
    <source>
        <dbReference type="RefSeq" id="XP_016929074.3"/>
    </source>
</evidence>
<dbReference type="GeneID" id="108009317"/>
<proteinExistence type="inferred from homology"/>
<keyword evidence="5" id="KW-0732">Signal</keyword>
<dbReference type="PANTHER" id="PTHR48043:SF159">
    <property type="entry name" value="EG:EG0003.4 PROTEIN-RELATED"/>
    <property type="match status" value="1"/>
</dbReference>
<keyword evidence="4" id="KW-0812">Transmembrane</keyword>
<accession>A0AB39Z675</accession>
<dbReference type="PANTHER" id="PTHR48043">
    <property type="entry name" value="EG:EG0003.4 PROTEIN-RELATED"/>
    <property type="match status" value="1"/>
</dbReference>
<evidence type="ECO:0000313" key="6">
    <source>
        <dbReference type="Proteomes" id="UP001652628"/>
    </source>
</evidence>
<comment type="similarity">
    <text evidence="1">Belongs to the UDP-glycosyltransferase family.</text>
</comment>
<evidence type="ECO:0000256" key="1">
    <source>
        <dbReference type="ARBA" id="ARBA00009995"/>
    </source>
</evidence>
<keyword evidence="6" id="KW-1185">Reference proteome</keyword>
<evidence type="ECO:0000256" key="4">
    <source>
        <dbReference type="SAM" id="Phobius"/>
    </source>
</evidence>
<organism evidence="6 7">
    <name type="scientific">Drosophila suzukii</name>
    <name type="common">Spotted-wing drosophila fruit fly</name>
    <dbReference type="NCBI Taxonomy" id="28584"/>
    <lineage>
        <taxon>Eukaryota</taxon>
        <taxon>Metazoa</taxon>
        <taxon>Ecdysozoa</taxon>
        <taxon>Arthropoda</taxon>
        <taxon>Hexapoda</taxon>
        <taxon>Insecta</taxon>
        <taxon>Pterygota</taxon>
        <taxon>Neoptera</taxon>
        <taxon>Endopterygota</taxon>
        <taxon>Diptera</taxon>
        <taxon>Brachycera</taxon>
        <taxon>Muscomorpha</taxon>
        <taxon>Ephydroidea</taxon>
        <taxon>Drosophilidae</taxon>
        <taxon>Drosophila</taxon>
        <taxon>Sophophora</taxon>
    </lineage>
</organism>
<dbReference type="Gene3D" id="3.40.50.2000">
    <property type="entry name" value="Glycogen Phosphorylase B"/>
    <property type="match status" value="2"/>
</dbReference>
<dbReference type="SUPFAM" id="SSF53756">
    <property type="entry name" value="UDP-Glycosyltransferase/glycogen phosphorylase"/>
    <property type="match status" value="1"/>
</dbReference>
<evidence type="ECO:0000256" key="3">
    <source>
        <dbReference type="ARBA" id="ARBA00022679"/>
    </source>
</evidence>
<keyword evidence="2" id="KW-0328">Glycosyltransferase</keyword>
<dbReference type="CDD" id="cd03784">
    <property type="entry name" value="GT1_Gtf-like"/>
    <property type="match status" value="1"/>
</dbReference>
<sequence length="525" mass="58884">MVQDSSRFFLLVLAVSSFIYGSHSANILGLFPSPSPSHLIISMSAAKVLAEQGHNVTVVTVLEPTITHKNINLVQVPMTKEEIKQRSDTIGAKQKNISGSRLISILQMSGQMDSMLRKMADALKDERVKDLYLNKGNHFDLVISGYFMNDYQLGFARKVNAPVIVLAPSPPGQMLNSLIGNPSDTVEKDKNTSFAQRLDSFITNLFYQVFVRQIDHRNRRYYKELFADDPNMPDYSEMLKNTSLVFFCSHAASEGSIRPNVPAAIEIGGIQIKDKPEALPKNLEEFLSNATDGAILLSLGSNVQGSHIKSDTVEKMFNVLSKLKQRVIWKWEDLDNVPGKSDNILYSRWLPQDDILAHPNIKLFINHAGKGGITESQYHGKPMLSLPVFGDQPSNAFAMVKNGFGHTLSLLNLEEKPFKNAIEEILSNPQYSQRVALFSSLYRDRPKSARDSLIYWTEYVIRHHGAAHLQSPLVHMDFIAANNLDIYALFAAIFVGLFIIIKALVKLFFKVLIPKLSKITKVKKH</sequence>
<keyword evidence="3" id="KW-0808">Transferase</keyword>